<accession>A0A4Z2E7P5</accession>
<keyword evidence="3" id="KW-1185">Reference proteome</keyword>
<dbReference type="AlphaFoldDB" id="A0A4Z2E7P5"/>
<gene>
    <name evidence="2" type="ORF">EYF80_065094</name>
</gene>
<sequence length="142" mass="15483">MHKSHNAVIIRPECVGLVLRARRACARGPRRRTATLRREQLTRTTLSTVQKSTTRTPADFRVTSPDAALTLLAAAREREQKEETPRTHPAIAPGTQQVPCSAPRETPRTRAATDKMASGRSSLIGPSAKLVGDPDWSRAPIG</sequence>
<reference evidence="2 3" key="1">
    <citation type="submission" date="2019-03" db="EMBL/GenBank/DDBJ databases">
        <title>First draft genome of Liparis tanakae, snailfish: a comprehensive survey of snailfish specific genes.</title>
        <authorList>
            <person name="Kim W."/>
            <person name="Song I."/>
            <person name="Jeong J.-H."/>
            <person name="Kim D."/>
            <person name="Kim S."/>
            <person name="Ryu S."/>
            <person name="Song J.Y."/>
            <person name="Lee S.K."/>
        </authorList>
    </citation>
    <scope>NUCLEOTIDE SEQUENCE [LARGE SCALE GENOMIC DNA]</scope>
    <source>
        <tissue evidence="2">Muscle</tissue>
    </source>
</reference>
<evidence type="ECO:0000313" key="2">
    <source>
        <dbReference type="EMBL" id="TNN24781.1"/>
    </source>
</evidence>
<feature type="compositionally biased region" description="Basic and acidic residues" evidence="1">
    <location>
        <begin position="77"/>
        <end position="86"/>
    </location>
</feature>
<dbReference type="Proteomes" id="UP000314294">
    <property type="component" value="Unassembled WGS sequence"/>
</dbReference>
<evidence type="ECO:0000256" key="1">
    <source>
        <dbReference type="SAM" id="MobiDB-lite"/>
    </source>
</evidence>
<dbReference type="EMBL" id="SRLO01014289">
    <property type="protein sequence ID" value="TNN24781.1"/>
    <property type="molecule type" value="Genomic_DNA"/>
</dbReference>
<proteinExistence type="predicted"/>
<comment type="caution">
    <text evidence="2">The sequence shown here is derived from an EMBL/GenBank/DDBJ whole genome shotgun (WGS) entry which is preliminary data.</text>
</comment>
<name>A0A4Z2E7P5_9TELE</name>
<organism evidence="2 3">
    <name type="scientific">Liparis tanakae</name>
    <name type="common">Tanaka's snailfish</name>
    <dbReference type="NCBI Taxonomy" id="230148"/>
    <lineage>
        <taxon>Eukaryota</taxon>
        <taxon>Metazoa</taxon>
        <taxon>Chordata</taxon>
        <taxon>Craniata</taxon>
        <taxon>Vertebrata</taxon>
        <taxon>Euteleostomi</taxon>
        <taxon>Actinopterygii</taxon>
        <taxon>Neopterygii</taxon>
        <taxon>Teleostei</taxon>
        <taxon>Neoteleostei</taxon>
        <taxon>Acanthomorphata</taxon>
        <taxon>Eupercaria</taxon>
        <taxon>Perciformes</taxon>
        <taxon>Cottioidei</taxon>
        <taxon>Cottales</taxon>
        <taxon>Liparidae</taxon>
        <taxon>Liparis</taxon>
    </lineage>
</organism>
<feature type="region of interest" description="Disordered" evidence="1">
    <location>
        <begin position="77"/>
        <end position="142"/>
    </location>
</feature>
<protein>
    <submittedName>
        <fullName evidence="2">Uncharacterized protein</fullName>
    </submittedName>
</protein>
<evidence type="ECO:0000313" key="3">
    <source>
        <dbReference type="Proteomes" id="UP000314294"/>
    </source>
</evidence>